<accession>A0A0R1L5Q5</accession>
<protein>
    <recommendedName>
        <fullName evidence="3">TPR repeat-containing protein</fullName>
    </recommendedName>
</protein>
<dbReference type="InterPro" id="IPR011990">
    <property type="entry name" value="TPR-like_helical_dom_sf"/>
</dbReference>
<evidence type="ECO:0000313" key="1">
    <source>
        <dbReference type="EMBL" id="KRK89043.1"/>
    </source>
</evidence>
<dbReference type="PATRIC" id="fig|1423808.3.peg.2029"/>
<name>A0A0R1L5Q5_9LACO</name>
<keyword evidence="2" id="KW-1185">Reference proteome</keyword>
<evidence type="ECO:0008006" key="3">
    <source>
        <dbReference type="Google" id="ProtNLM"/>
    </source>
</evidence>
<dbReference type="Proteomes" id="UP000051581">
    <property type="component" value="Unassembled WGS sequence"/>
</dbReference>
<evidence type="ECO:0000313" key="2">
    <source>
        <dbReference type="Proteomes" id="UP000051581"/>
    </source>
</evidence>
<dbReference type="EMBL" id="AZEA01000004">
    <property type="protein sequence ID" value="KRK89043.1"/>
    <property type="molecule type" value="Genomic_DNA"/>
</dbReference>
<proteinExistence type="predicted"/>
<comment type="caution">
    <text evidence="1">The sequence shown here is derived from an EMBL/GenBank/DDBJ whole genome shotgun (WGS) entry which is preliminary data.</text>
</comment>
<sequence>MEENMAEIAKNDQVILLSAQEDLKDGRFNQVINNAEHLLKKYPNELEINGLYASALYYLKKYHDAYETVQNFADELIVYPKYQENVLNIFLANQIYMAAREVLGQAPSEKYEEWQRLIIDQEDRFRKGNGNKLAVETRNFAHLGAHSVYEQVQEIKTAQKLPLKEYVSAAKILLNDPFGWQVSKTQVLLELMKVKVSENVQLFWMDGKAHTISVDELKPLAEYQSFVNVLRKIDEKFAAEDPIKLDLLEKMLFTQSNYIYPYFDKVITEPDFWADAIAAQTFGGTVSASDSQEKQMLSWIRLIHDQEIKIGLI</sequence>
<gene>
    <name evidence="1" type="ORF">FD17_GL002003</name>
</gene>
<reference evidence="1 2" key="1">
    <citation type="journal article" date="2015" name="Genome Announc.">
        <title>Expanding the biotechnology potential of lactobacilli through comparative genomics of 213 strains and associated genera.</title>
        <authorList>
            <person name="Sun Z."/>
            <person name="Harris H.M."/>
            <person name="McCann A."/>
            <person name="Guo C."/>
            <person name="Argimon S."/>
            <person name="Zhang W."/>
            <person name="Yang X."/>
            <person name="Jeffery I.B."/>
            <person name="Cooney J.C."/>
            <person name="Kagawa T.F."/>
            <person name="Liu W."/>
            <person name="Song Y."/>
            <person name="Salvetti E."/>
            <person name="Wrobel A."/>
            <person name="Rasinkangas P."/>
            <person name="Parkhill J."/>
            <person name="Rea M.C."/>
            <person name="O'Sullivan O."/>
            <person name="Ritari J."/>
            <person name="Douillard F.P."/>
            <person name="Paul Ross R."/>
            <person name="Yang R."/>
            <person name="Briner A.E."/>
            <person name="Felis G.E."/>
            <person name="de Vos W.M."/>
            <person name="Barrangou R."/>
            <person name="Klaenhammer T.R."/>
            <person name="Caufield P.W."/>
            <person name="Cui Y."/>
            <person name="Zhang H."/>
            <person name="O'Toole P.W."/>
        </authorList>
    </citation>
    <scope>NUCLEOTIDE SEQUENCE [LARGE SCALE GENOMIC DNA]</scope>
    <source>
        <strain evidence="1 2">DSM 19904</strain>
    </source>
</reference>
<dbReference type="Gene3D" id="1.25.40.10">
    <property type="entry name" value="Tetratricopeptide repeat domain"/>
    <property type="match status" value="1"/>
</dbReference>
<organism evidence="1 2">
    <name type="scientific">Lentilactobacillus sunkii DSM 19904</name>
    <dbReference type="NCBI Taxonomy" id="1423808"/>
    <lineage>
        <taxon>Bacteria</taxon>
        <taxon>Bacillati</taxon>
        <taxon>Bacillota</taxon>
        <taxon>Bacilli</taxon>
        <taxon>Lactobacillales</taxon>
        <taxon>Lactobacillaceae</taxon>
        <taxon>Lentilactobacillus</taxon>
    </lineage>
</organism>
<dbReference type="AlphaFoldDB" id="A0A0R1L5Q5"/>